<dbReference type="Pfam" id="PF00172">
    <property type="entry name" value="Zn_clus"/>
    <property type="match status" value="1"/>
</dbReference>
<dbReference type="CDD" id="cd00067">
    <property type="entry name" value="GAL4"/>
    <property type="match status" value="1"/>
</dbReference>
<reference evidence="5 6" key="1">
    <citation type="journal article" date="2016" name="Nat. Commun.">
        <title>Ectomycorrhizal ecology is imprinted in the genome of the dominant symbiotic fungus Cenococcum geophilum.</title>
        <authorList>
            <consortium name="DOE Joint Genome Institute"/>
            <person name="Peter M."/>
            <person name="Kohler A."/>
            <person name="Ohm R.A."/>
            <person name="Kuo A."/>
            <person name="Krutzmann J."/>
            <person name="Morin E."/>
            <person name="Arend M."/>
            <person name="Barry K.W."/>
            <person name="Binder M."/>
            <person name="Choi C."/>
            <person name="Clum A."/>
            <person name="Copeland A."/>
            <person name="Grisel N."/>
            <person name="Haridas S."/>
            <person name="Kipfer T."/>
            <person name="LaButti K."/>
            <person name="Lindquist E."/>
            <person name="Lipzen A."/>
            <person name="Maire R."/>
            <person name="Meier B."/>
            <person name="Mihaltcheva S."/>
            <person name="Molinier V."/>
            <person name="Murat C."/>
            <person name="Poggeler S."/>
            <person name="Quandt C.A."/>
            <person name="Sperisen C."/>
            <person name="Tritt A."/>
            <person name="Tisserant E."/>
            <person name="Crous P.W."/>
            <person name="Henrissat B."/>
            <person name="Nehls U."/>
            <person name="Egli S."/>
            <person name="Spatafora J.W."/>
            <person name="Grigoriev I.V."/>
            <person name="Martin F.M."/>
        </authorList>
    </citation>
    <scope>NUCLEOTIDE SEQUENCE [LARGE SCALE GENOMIC DNA]</scope>
    <source>
        <strain evidence="5 6">CBS 207.34</strain>
    </source>
</reference>
<gene>
    <name evidence="5" type="ORF">AOQ84DRAFT_207201</name>
</gene>
<evidence type="ECO:0000256" key="2">
    <source>
        <dbReference type="ARBA" id="ARBA00023242"/>
    </source>
</evidence>
<proteinExistence type="predicted"/>
<dbReference type="PANTHER" id="PTHR37534:SF11">
    <property type="entry name" value="ZN(II)2CYS6 TRANSCRIPTION FACTOR (EUROFUNG)"/>
    <property type="match status" value="1"/>
</dbReference>
<evidence type="ECO:0000313" key="6">
    <source>
        <dbReference type="Proteomes" id="UP000250140"/>
    </source>
</evidence>
<feature type="domain" description="Zn(2)-C6 fungal-type" evidence="4">
    <location>
        <begin position="25"/>
        <end position="53"/>
    </location>
</feature>
<dbReference type="EMBL" id="KV749150">
    <property type="protein sequence ID" value="OCL10850.1"/>
    <property type="molecule type" value="Genomic_DNA"/>
</dbReference>
<comment type="subcellular location">
    <subcellularLocation>
        <location evidence="1">Nucleus</location>
    </subcellularLocation>
</comment>
<name>A0A8E2JV61_9PEZI</name>
<dbReference type="PROSITE" id="PS50048">
    <property type="entry name" value="ZN2_CY6_FUNGAL_2"/>
    <property type="match status" value="1"/>
</dbReference>
<protein>
    <recommendedName>
        <fullName evidence="4">Zn(2)-C6 fungal-type domain-containing protein</fullName>
    </recommendedName>
</protein>
<dbReference type="Proteomes" id="UP000250140">
    <property type="component" value="Unassembled WGS sequence"/>
</dbReference>
<keyword evidence="2" id="KW-0539">Nucleus</keyword>
<feature type="region of interest" description="Disordered" evidence="3">
    <location>
        <begin position="1"/>
        <end position="24"/>
    </location>
</feature>
<dbReference type="InterPro" id="IPR021858">
    <property type="entry name" value="Fun_TF"/>
</dbReference>
<dbReference type="GO" id="GO:0045944">
    <property type="term" value="P:positive regulation of transcription by RNA polymerase II"/>
    <property type="evidence" value="ECO:0007669"/>
    <property type="project" value="TreeGrafter"/>
</dbReference>
<feature type="region of interest" description="Disordered" evidence="3">
    <location>
        <begin position="139"/>
        <end position="169"/>
    </location>
</feature>
<dbReference type="SUPFAM" id="SSF57701">
    <property type="entry name" value="Zn2/Cys6 DNA-binding domain"/>
    <property type="match status" value="1"/>
</dbReference>
<evidence type="ECO:0000259" key="4">
    <source>
        <dbReference type="PROSITE" id="PS50048"/>
    </source>
</evidence>
<feature type="compositionally biased region" description="Polar residues" evidence="3">
    <location>
        <begin position="146"/>
        <end position="165"/>
    </location>
</feature>
<dbReference type="GO" id="GO:0000976">
    <property type="term" value="F:transcription cis-regulatory region binding"/>
    <property type="evidence" value="ECO:0007669"/>
    <property type="project" value="TreeGrafter"/>
</dbReference>
<dbReference type="AlphaFoldDB" id="A0A8E2JV61"/>
<dbReference type="GO" id="GO:0008270">
    <property type="term" value="F:zinc ion binding"/>
    <property type="evidence" value="ECO:0007669"/>
    <property type="project" value="InterPro"/>
</dbReference>
<dbReference type="PANTHER" id="PTHR37534">
    <property type="entry name" value="TRANSCRIPTIONAL ACTIVATOR PROTEIN UGA3"/>
    <property type="match status" value="1"/>
</dbReference>
<evidence type="ECO:0000313" key="5">
    <source>
        <dbReference type="EMBL" id="OCL10850.1"/>
    </source>
</evidence>
<organism evidence="5 6">
    <name type="scientific">Glonium stellatum</name>
    <dbReference type="NCBI Taxonomy" id="574774"/>
    <lineage>
        <taxon>Eukaryota</taxon>
        <taxon>Fungi</taxon>
        <taxon>Dikarya</taxon>
        <taxon>Ascomycota</taxon>
        <taxon>Pezizomycotina</taxon>
        <taxon>Dothideomycetes</taxon>
        <taxon>Pleosporomycetidae</taxon>
        <taxon>Gloniales</taxon>
        <taxon>Gloniaceae</taxon>
        <taxon>Glonium</taxon>
    </lineage>
</organism>
<dbReference type="SMART" id="SM00066">
    <property type="entry name" value="GAL4"/>
    <property type="match status" value="1"/>
</dbReference>
<keyword evidence="6" id="KW-1185">Reference proteome</keyword>
<dbReference type="GO" id="GO:0005634">
    <property type="term" value="C:nucleus"/>
    <property type="evidence" value="ECO:0007669"/>
    <property type="project" value="UniProtKB-SubCell"/>
</dbReference>
<dbReference type="OrthoDB" id="4835445at2759"/>
<sequence length="697" mass="77129">MPRLTGIAPRSALPDGRKKTKSRNGCQRCKLKRLKCDETKPECKNCKTRGFPCPGYEKSLKWSTKYEVFRPSALEQPFHVGQAAAGEKANSSSCIGLSISPDVASGLDALAAVLSQNAPANYGVTDVLNTEKADLQPFAESKSIESRSNQPSSTQGDTTTTSLVSAQPRDTDEFVLDEEDIEIADELASSFVDYHFPNTLDGFEVEALGASEETSLHPSNSRLSRSLLLDYYRLPNTSLTPSLNDTHTMLVEHYFRDVCTLYSSFDSSLNPFRVSIGRIWDSSPSIYYAIQSMAAAQLANTFPQMGVTGLEMQRKAYKYLNEELQLVNTGQVKSERILLTILLLGLSTSWHDSSDLGLTHLTAARSLILPKLIEANPVDDKEIQRQNQFFEESLIYWEMLIGFVSQESVTFSPNFGSRHKSAFHTSPTASASTTADGKLVPHPWTGIAPKVQMLFAEVGRLVQHERTSQLSGFLDPTDCAGMLSCASTLEEELLAAEFPPDDDLADPGDANTAKHDFVVLAEAYRCAGLLELYRIFPSLLRRRLGTDDLMWSDGNGDGTAAVAGLSFPSPRYETPHEAADVALWIDSLALHILGLLASLPASSGTCCLQPILLVTASCELRFVSSVDYFDIYANDAKILHARRFVDRRLNEFALRLPAKPLWRMLELIREVWRQLDAGEDAFWMDVMMRNGWQTVMG</sequence>
<dbReference type="PROSITE" id="PS00463">
    <property type="entry name" value="ZN2_CY6_FUNGAL_1"/>
    <property type="match status" value="1"/>
</dbReference>
<accession>A0A8E2JV61</accession>
<evidence type="ECO:0000256" key="3">
    <source>
        <dbReference type="SAM" id="MobiDB-lite"/>
    </source>
</evidence>
<dbReference type="InterPro" id="IPR001138">
    <property type="entry name" value="Zn2Cys6_DnaBD"/>
</dbReference>
<dbReference type="GO" id="GO:0000981">
    <property type="term" value="F:DNA-binding transcription factor activity, RNA polymerase II-specific"/>
    <property type="evidence" value="ECO:0007669"/>
    <property type="project" value="InterPro"/>
</dbReference>
<dbReference type="Gene3D" id="4.10.240.10">
    <property type="entry name" value="Zn(2)-C6 fungal-type DNA-binding domain"/>
    <property type="match status" value="1"/>
</dbReference>
<evidence type="ECO:0000256" key="1">
    <source>
        <dbReference type="ARBA" id="ARBA00004123"/>
    </source>
</evidence>
<dbReference type="Pfam" id="PF11951">
    <property type="entry name" value="Fungal_trans_2"/>
    <property type="match status" value="1"/>
</dbReference>
<dbReference type="InterPro" id="IPR036864">
    <property type="entry name" value="Zn2-C6_fun-type_DNA-bd_sf"/>
</dbReference>